<dbReference type="PANTHER" id="PTHR24559:SF444">
    <property type="entry name" value="REVERSE TRANSCRIPTASE DOMAIN-CONTAINING PROTEIN"/>
    <property type="match status" value="1"/>
</dbReference>
<name>A0ABQ5DZA0_9ASTR</name>
<dbReference type="Pfam" id="PF00078">
    <property type="entry name" value="RVT_1"/>
    <property type="match status" value="1"/>
</dbReference>
<dbReference type="InterPro" id="IPR000477">
    <property type="entry name" value="RT_dom"/>
</dbReference>
<dbReference type="Gene3D" id="3.10.10.10">
    <property type="entry name" value="HIV Type 1 Reverse Transcriptase, subunit A, domain 1"/>
    <property type="match status" value="2"/>
</dbReference>
<keyword evidence="2" id="KW-0808">Transferase</keyword>
<protein>
    <submittedName>
        <fullName evidence="2">Reverse transcriptase domain-containing protein</fullName>
    </submittedName>
</protein>
<dbReference type="InterPro" id="IPR053134">
    <property type="entry name" value="RNA-dir_DNA_polymerase"/>
</dbReference>
<feature type="domain" description="Reverse transcriptase" evidence="1">
    <location>
        <begin position="176"/>
        <end position="286"/>
    </location>
</feature>
<dbReference type="GO" id="GO:0003964">
    <property type="term" value="F:RNA-directed DNA polymerase activity"/>
    <property type="evidence" value="ECO:0007669"/>
    <property type="project" value="UniProtKB-KW"/>
</dbReference>
<reference evidence="2" key="1">
    <citation type="journal article" date="2022" name="Int. J. Mol. Sci.">
        <title>Draft Genome of Tanacetum Coccineum: Genomic Comparison of Closely Related Tanacetum-Family Plants.</title>
        <authorList>
            <person name="Yamashiro T."/>
            <person name="Shiraishi A."/>
            <person name="Nakayama K."/>
            <person name="Satake H."/>
        </authorList>
    </citation>
    <scope>NUCLEOTIDE SEQUENCE</scope>
</reference>
<dbReference type="SUPFAM" id="SSF56672">
    <property type="entry name" value="DNA/RNA polymerases"/>
    <property type="match status" value="1"/>
</dbReference>
<comment type="caution">
    <text evidence="2">The sequence shown here is derived from an EMBL/GenBank/DDBJ whole genome shotgun (WGS) entry which is preliminary data.</text>
</comment>
<dbReference type="InterPro" id="IPR043502">
    <property type="entry name" value="DNA/RNA_pol_sf"/>
</dbReference>
<organism evidence="2 3">
    <name type="scientific">Tanacetum coccineum</name>
    <dbReference type="NCBI Taxonomy" id="301880"/>
    <lineage>
        <taxon>Eukaryota</taxon>
        <taxon>Viridiplantae</taxon>
        <taxon>Streptophyta</taxon>
        <taxon>Embryophyta</taxon>
        <taxon>Tracheophyta</taxon>
        <taxon>Spermatophyta</taxon>
        <taxon>Magnoliopsida</taxon>
        <taxon>eudicotyledons</taxon>
        <taxon>Gunneridae</taxon>
        <taxon>Pentapetalae</taxon>
        <taxon>asterids</taxon>
        <taxon>campanulids</taxon>
        <taxon>Asterales</taxon>
        <taxon>Asteraceae</taxon>
        <taxon>Asteroideae</taxon>
        <taxon>Anthemideae</taxon>
        <taxon>Anthemidinae</taxon>
        <taxon>Tanacetum</taxon>
    </lineage>
</organism>
<gene>
    <name evidence="2" type="ORF">Tco_0952578</name>
</gene>
<keyword evidence="2" id="KW-0695">RNA-directed DNA polymerase</keyword>
<dbReference type="EMBL" id="BQNB010015765">
    <property type="protein sequence ID" value="GJT43863.1"/>
    <property type="molecule type" value="Genomic_DNA"/>
</dbReference>
<sequence length="292" mass="33831">MVSEGHRIFSKPLQLSTDLSYTPKPFAMVSQTLSWLLAMLNRAPGQVGNQLALEGSRNNRSNGNQVRGRAFNVNVNAMEAVQDPKVVTDVFLRRLLDCLCKPSEFGIDLVPGVTPIAKSPYRLAPSEMQELSGRLQELQDKGFIRPSHSPWGERQCLFCQEERMVRIVLYRLYRAEQSYHQLRMHEDDKPKTAFRTRYEHFEFTVMPFGLTNAFAVFMDLMNRVCKPYLDKFVIVFIDDILIYSKTKEDHEVHLGLVLELLRKEKLYAKFSKCEFWLQEVHFLGHVVNQNGI</sequence>
<dbReference type="InterPro" id="IPR043128">
    <property type="entry name" value="Rev_trsase/Diguanyl_cyclase"/>
</dbReference>
<evidence type="ECO:0000313" key="3">
    <source>
        <dbReference type="Proteomes" id="UP001151760"/>
    </source>
</evidence>
<dbReference type="CDD" id="cd01647">
    <property type="entry name" value="RT_LTR"/>
    <property type="match status" value="1"/>
</dbReference>
<reference evidence="2" key="2">
    <citation type="submission" date="2022-01" db="EMBL/GenBank/DDBJ databases">
        <authorList>
            <person name="Yamashiro T."/>
            <person name="Shiraishi A."/>
            <person name="Satake H."/>
            <person name="Nakayama K."/>
        </authorList>
    </citation>
    <scope>NUCLEOTIDE SEQUENCE</scope>
</reference>
<keyword evidence="2" id="KW-0548">Nucleotidyltransferase</keyword>
<dbReference type="PANTHER" id="PTHR24559">
    <property type="entry name" value="TRANSPOSON TY3-I GAG-POL POLYPROTEIN"/>
    <property type="match status" value="1"/>
</dbReference>
<evidence type="ECO:0000313" key="2">
    <source>
        <dbReference type="EMBL" id="GJT43863.1"/>
    </source>
</evidence>
<accession>A0ABQ5DZA0</accession>
<keyword evidence="3" id="KW-1185">Reference proteome</keyword>
<dbReference type="Proteomes" id="UP001151760">
    <property type="component" value="Unassembled WGS sequence"/>
</dbReference>
<dbReference type="Gene3D" id="3.30.70.270">
    <property type="match status" value="1"/>
</dbReference>
<evidence type="ECO:0000259" key="1">
    <source>
        <dbReference type="Pfam" id="PF00078"/>
    </source>
</evidence>
<proteinExistence type="predicted"/>